<dbReference type="InterPro" id="IPR050329">
    <property type="entry name" value="GLI_C2H2-zinc-finger"/>
</dbReference>
<dbReference type="GO" id="GO:0008270">
    <property type="term" value="F:zinc ion binding"/>
    <property type="evidence" value="ECO:0007669"/>
    <property type="project" value="UniProtKB-KW"/>
</dbReference>
<keyword evidence="7" id="KW-0732">Signal</keyword>
<feature type="domain" description="C2H2-type" evidence="8">
    <location>
        <begin position="314"/>
        <end position="336"/>
    </location>
</feature>
<dbReference type="Pfam" id="PF00096">
    <property type="entry name" value="zf-C2H2"/>
    <property type="match status" value="1"/>
</dbReference>
<keyword evidence="3 5" id="KW-0863">Zinc-finger</keyword>
<dbReference type="PANTHER" id="PTHR19818">
    <property type="entry name" value="ZINC FINGER PROTEIN ZIC AND GLI"/>
    <property type="match status" value="1"/>
</dbReference>
<evidence type="ECO:0000256" key="5">
    <source>
        <dbReference type="PROSITE-ProRule" id="PRU00042"/>
    </source>
</evidence>
<evidence type="ECO:0000256" key="4">
    <source>
        <dbReference type="ARBA" id="ARBA00022833"/>
    </source>
</evidence>
<dbReference type="OrthoDB" id="3649706at2759"/>
<evidence type="ECO:0000256" key="7">
    <source>
        <dbReference type="SAM" id="SignalP"/>
    </source>
</evidence>
<dbReference type="PROSITE" id="PS00028">
    <property type="entry name" value="ZINC_FINGER_C2H2_1"/>
    <property type="match status" value="2"/>
</dbReference>
<reference evidence="9" key="1">
    <citation type="journal article" date="2020" name="Stud. Mycol.">
        <title>101 Dothideomycetes genomes: a test case for predicting lifestyles and emergence of pathogens.</title>
        <authorList>
            <person name="Haridas S."/>
            <person name="Albert R."/>
            <person name="Binder M."/>
            <person name="Bloem J."/>
            <person name="Labutti K."/>
            <person name="Salamov A."/>
            <person name="Andreopoulos B."/>
            <person name="Baker S."/>
            <person name="Barry K."/>
            <person name="Bills G."/>
            <person name="Bluhm B."/>
            <person name="Cannon C."/>
            <person name="Castanera R."/>
            <person name="Culley D."/>
            <person name="Daum C."/>
            <person name="Ezra D."/>
            <person name="Gonzalez J."/>
            <person name="Henrissat B."/>
            <person name="Kuo A."/>
            <person name="Liang C."/>
            <person name="Lipzen A."/>
            <person name="Lutzoni F."/>
            <person name="Magnuson J."/>
            <person name="Mondo S."/>
            <person name="Nolan M."/>
            <person name="Ohm R."/>
            <person name="Pangilinan J."/>
            <person name="Park H.-J."/>
            <person name="Ramirez L."/>
            <person name="Alfaro M."/>
            <person name="Sun H."/>
            <person name="Tritt A."/>
            <person name="Yoshinaga Y."/>
            <person name="Zwiers L.-H."/>
            <person name="Turgeon B."/>
            <person name="Goodwin S."/>
            <person name="Spatafora J."/>
            <person name="Crous P."/>
            <person name="Grigoriev I."/>
        </authorList>
    </citation>
    <scope>NUCLEOTIDE SEQUENCE</scope>
    <source>
        <strain evidence="9">ATCC 36951</strain>
    </source>
</reference>
<evidence type="ECO:0000256" key="1">
    <source>
        <dbReference type="ARBA" id="ARBA00022723"/>
    </source>
</evidence>
<gene>
    <name evidence="9" type="ORF">M409DRAFT_57083</name>
</gene>
<proteinExistence type="predicted"/>
<dbReference type="Gene3D" id="3.30.160.60">
    <property type="entry name" value="Classic Zinc Finger"/>
    <property type="match status" value="2"/>
</dbReference>
<evidence type="ECO:0000313" key="9">
    <source>
        <dbReference type="EMBL" id="KAF2163981.1"/>
    </source>
</evidence>
<keyword evidence="4" id="KW-0862">Zinc</keyword>
<dbReference type="GO" id="GO:0000981">
    <property type="term" value="F:DNA-binding transcription factor activity, RNA polymerase II-specific"/>
    <property type="evidence" value="ECO:0007669"/>
    <property type="project" value="TreeGrafter"/>
</dbReference>
<evidence type="ECO:0000256" key="3">
    <source>
        <dbReference type="ARBA" id="ARBA00022771"/>
    </source>
</evidence>
<dbReference type="GeneID" id="54566782"/>
<feature type="compositionally biased region" description="Low complexity" evidence="6">
    <location>
        <begin position="290"/>
        <end position="301"/>
    </location>
</feature>
<dbReference type="RefSeq" id="XP_033664870.1">
    <property type="nucleotide sequence ID" value="XM_033813510.1"/>
</dbReference>
<feature type="domain" description="C2H2-type" evidence="8">
    <location>
        <begin position="344"/>
        <end position="371"/>
    </location>
</feature>
<evidence type="ECO:0000256" key="6">
    <source>
        <dbReference type="SAM" id="MobiDB-lite"/>
    </source>
</evidence>
<dbReference type="EMBL" id="ML993606">
    <property type="protein sequence ID" value="KAF2163981.1"/>
    <property type="molecule type" value="Genomic_DNA"/>
</dbReference>
<sequence>MSWTRNRFATVLVLVVILAVCAHAHPNGGDESFDNIDMEWPDLFSVGEQFADAFAYNHFNTQMLQQSQAPSNRYDPDYFAFTGAGLPGTMESRPRLSHPPQSAPILTFAQDQTPTMNNYNNTPLGQWVGDQSAMQPQMQQPIPVSTEYPSSFGGMVASSNAANMYGYPNAPQTHHQSWPAQPQLPLSEHQSSFQGFDGDQFTAQGSLPVPSMDDQNGFQSSPPMNSVPQILPTEVINNPNYQPGMIPSAPGNMLGWINRAPAIGERTLPSRLDTNMLAPPEAHSANRSPTSASTTGSSARAGSRRQKWEMTGDFVCHWCNDGFTTQGDLTHHLRSHQPYLSRQHVCQQCSKRFQYRKDLMRHLPKHDPNRKKYYCIFQGCKYHNRGFGRQDHLDRHIQTQHRIDTPQQSSRPSSTHA</sequence>
<accession>A0A6A6CAA5</accession>
<keyword evidence="2" id="KW-0677">Repeat</keyword>
<keyword evidence="1" id="KW-0479">Metal-binding</keyword>
<dbReference type="GO" id="GO:0045944">
    <property type="term" value="P:positive regulation of transcription by RNA polymerase II"/>
    <property type="evidence" value="ECO:0007669"/>
    <property type="project" value="UniProtKB-ARBA"/>
</dbReference>
<dbReference type="Pfam" id="PF13912">
    <property type="entry name" value="zf-C2H2_6"/>
    <property type="match status" value="1"/>
</dbReference>
<feature type="chain" id="PRO_5025428533" description="C2H2-type domain-containing protein" evidence="7">
    <location>
        <begin position="25"/>
        <end position="417"/>
    </location>
</feature>
<evidence type="ECO:0000256" key="2">
    <source>
        <dbReference type="ARBA" id="ARBA00022737"/>
    </source>
</evidence>
<dbReference type="InterPro" id="IPR036236">
    <property type="entry name" value="Znf_C2H2_sf"/>
</dbReference>
<evidence type="ECO:0000259" key="8">
    <source>
        <dbReference type="PROSITE" id="PS50157"/>
    </source>
</evidence>
<evidence type="ECO:0000313" key="10">
    <source>
        <dbReference type="Proteomes" id="UP000799537"/>
    </source>
</evidence>
<dbReference type="Proteomes" id="UP000799537">
    <property type="component" value="Unassembled WGS sequence"/>
</dbReference>
<organism evidence="9 10">
    <name type="scientific">Zasmidium cellare ATCC 36951</name>
    <dbReference type="NCBI Taxonomy" id="1080233"/>
    <lineage>
        <taxon>Eukaryota</taxon>
        <taxon>Fungi</taxon>
        <taxon>Dikarya</taxon>
        <taxon>Ascomycota</taxon>
        <taxon>Pezizomycotina</taxon>
        <taxon>Dothideomycetes</taxon>
        <taxon>Dothideomycetidae</taxon>
        <taxon>Mycosphaerellales</taxon>
        <taxon>Mycosphaerellaceae</taxon>
        <taxon>Zasmidium</taxon>
    </lineage>
</organism>
<name>A0A6A6CAA5_ZASCE</name>
<protein>
    <recommendedName>
        <fullName evidence="8">C2H2-type domain-containing protein</fullName>
    </recommendedName>
</protein>
<feature type="region of interest" description="Disordered" evidence="6">
    <location>
        <begin position="277"/>
        <end position="305"/>
    </location>
</feature>
<dbReference type="GO" id="GO:0005634">
    <property type="term" value="C:nucleus"/>
    <property type="evidence" value="ECO:0007669"/>
    <property type="project" value="UniProtKB-ARBA"/>
</dbReference>
<dbReference type="AlphaFoldDB" id="A0A6A6CAA5"/>
<dbReference type="PANTHER" id="PTHR19818:SF139">
    <property type="entry name" value="PAIR-RULE PROTEIN ODD-PAIRED"/>
    <property type="match status" value="1"/>
</dbReference>
<feature type="signal peptide" evidence="7">
    <location>
        <begin position="1"/>
        <end position="24"/>
    </location>
</feature>
<dbReference type="InterPro" id="IPR013087">
    <property type="entry name" value="Znf_C2H2_type"/>
</dbReference>
<dbReference type="SMART" id="SM00355">
    <property type="entry name" value="ZnF_C2H2"/>
    <property type="match status" value="3"/>
</dbReference>
<keyword evidence="10" id="KW-1185">Reference proteome</keyword>
<dbReference type="PROSITE" id="PS50157">
    <property type="entry name" value="ZINC_FINGER_C2H2_2"/>
    <property type="match status" value="2"/>
</dbReference>
<dbReference type="SUPFAM" id="SSF57667">
    <property type="entry name" value="beta-beta-alpha zinc fingers"/>
    <property type="match status" value="1"/>
</dbReference>
<dbReference type="GO" id="GO:0000978">
    <property type="term" value="F:RNA polymerase II cis-regulatory region sequence-specific DNA binding"/>
    <property type="evidence" value="ECO:0007669"/>
    <property type="project" value="TreeGrafter"/>
</dbReference>